<dbReference type="InterPro" id="IPR011992">
    <property type="entry name" value="EF-hand-dom_pair"/>
</dbReference>
<dbReference type="GO" id="GO:0005509">
    <property type="term" value="F:calcium ion binding"/>
    <property type="evidence" value="ECO:0007669"/>
    <property type="project" value="InterPro"/>
</dbReference>
<dbReference type="CDD" id="cd16175">
    <property type="entry name" value="EFh_MICU3"/>
    <property type="match status" value="1"/>
</dbReference>
<dbReference type="SMART" id="SM00054">
    <property type="entry name" value="EFh"/>
    <property type="match status" value="2"/>
</dbReference>
<feature type="domain" description="EF-hand" evidence="10">
    <location>
        <begin position="509"/>
        <end position="544"/>
    </location>
</feature>
<proteinExistence type="predicted"/>
<dbReference type="AlphaFoldDB" id="A0AA41T7M2"/>
<evidence type="ECO:0000256" key="8">
    <source>
        <dbReference type="ARBA" id="ARBA00023128"/>
    </source>
</evidence>
<dbReference type="SUPFAM" id="SSF47473">
    <property type="entry name" value="EF-hand"/>
    <property type="match status" value="2"/>
</dbReference>
<dbReference type="PROSITE" id="PS00018">
    <property type="entry name" value="EF_HAND_1"/>
    <property type="match status" value="1"/>
</dbReference>
<evidence type="ECO:0000256" key="4">
    <source>
        <dbReference type="ARBA" id="ARBA00022737"/>
    </source>
</evidence>
<feature type="domain" description="EF-hand" evidence="10">
    <location>
        <begin position="232"/>
        <end position="267"/>
    </location>
</feature>
<keyword evidence="5" id="KW-0999">Mitochondrion inner membrane</keyword>
<keyword evidence="7" id="KW-0809">Transit peptide</keyword>
<dbReference type="PANTHER" id="PTHR12294">
    <property type="entry name" value="EF HAND DOMAIN FAMILY A1,A2-RELATED"/>
    <property type="match status" value="1"/>
</dbReference>
<protein>
    <submittedName>
        <fullName evidence="11">Calcium uptake protein 3, mitochondrial</fullName>
    </submittedName>
</protein>
<evidence type="ECO:0000256" key="6">
    <source>
        <dbReference type="ARBA" id="ARBA00022837"/>
    </source>
</evidence>
<dbReference type="EMBL" id="JAATJV010444300">
    <property type="protein sequence ID" value="MBZ3890968.1"/>
    <property type="molecule type" value="Genomic_DNA"/>
</dbReference>
<keyword evidence="8" id="KW-0496">Mitochondrion</keyword>
<dbReference type="InterPro" id="IPR039800">
    <property type="entry name" value="MICU1/2/3"/>
</dbReference>
<evidence type="ECO:0000256" key="3">
    <source>
        <dbReference type="ARBA" id="ARBA00022723"/>
    </source>
</evidence>
<evidence type="ECO:0000256" key="2">
    <source>
        <dbReference type="ARBA" id="ARBA00004569"/>
    </source>
</evidence>
<keyword evidence="9" id="KW-0472">Membrane</keyword>
<keyword evidence="3" id="KW-0479">Metal-binding</keyword>
<evidence type="ECO:0000313" key="11">
    <source>
        <dbReference type="EMBL" id="MBZ3890968.1"/>
    </source>
</evidence>
<comment type="subcellular location">
    <subcellularLocation>
        <location evidence="1">Mitochondrion inner membrane</location>
    </subcellularLocation>
    <subcellularLocation>
        <location evidence="2">Mitochondrion intermembrane space</location>
    </subcellularLocation>
</comment>
<reference evidence="11" key="1">
    <citation type="submission" date="2020-03" db="EMBL/GenBank/DDBJ databases">
        <title>Studies in the Genomics of Life Span.</title>
        <authorList>
            <person name="Glass D."/>
        </authorList>
    </citation>
    <scope>NUCLEOTIDE SEQUENCE</scope>
    <source>
        <strain evidence="11">SUZIE</strain>
        <tissue evidence="11">Muscle</tissue>
    </source>
</reference>
<accession>A0AA41T7M2</accession>
<dbReference type="GO" id="GO:0005758">
    <property type="term" value="C:mitochondrial intermembrane space"/>
    <property type="evidence" value="ECO:0007669"/>
    <property type="project" value="UniProtKB-SubCell"/>
</dbReference>
<dbReference type="Gene3D" id="1.10.238.10">
    <property type="entry name" value="EF-hand"/>
    <property type="match status" value="2"/>
</dbReference>
<evidence type="ECO:0000256" key="7">
    <source>
        <dbReference type="ARBA" id="ARBA00022946"/>
    </source>
</evidence>
<keyword evidence="4" id="KW-0677">Repeat</keyword>
<dbReference type="FunFam" id="1.10.238.10:FF:000211">
    <property type="entry name" value="Mitochondrial calcium uptake family member 3"/>
    <property type="match status" value="1"/>
</dbReference>
<dbReference type="InterPro" id="IPR018247">
    <property type="entry name" value="EF_Hand_1_Ca_BS"/>
</dbReference>
<evidence type="ECO:0000256" key="5">
    <source>
        <dbReference type="ARBA" id="ARBA00022792"/>
    </source>
</evidence>
<dbReference type="Proteomes" id="UP001166674">
    <property type="component" value="Unassembled WGS sequence"/>
</dbReference>
<comment type="caution">
    <text evidence="11">The sequence shown here is derived from an EMBL/GenBank/DDBJ whole genome shotgun (WGS) entry which is preliminary data.</text>
</comment>
<dbReference type="Pfam" id="PF13499">
    <property type="entry name" value="EF-hand_7"/>
    <property type="match status" value="1"/>
</dbReference>
<evidence type="ECO:0000256" key="1">
    <source>
        <dbReference type="ARBA" id="ARBA00004273"/>
    </source>
</evidence>
<evidence type="ECO:0000259" key="10">
    <source>
        <dbReference type="PROSITE" id="PS50222"/>
    </source>
</evidence>
<gene>
    <name evidence="11" type="ORF">SUZIE_210610</name>
</gene>
<evidence type="ECO:0000256" key="9">
    <source>
        <dbReference type="ARBA" id="ARBA00023136"/>
    </source>
</evidence>
<dbReference type="GO" id="GO:0036444">
    <property type="term" value="P:calcium import into the mitochondrion"/>
    <property type="evidence" value="ECO:0007669"/>
    <property type="project" value="TreeGrafter"/>
</dbReference>
<dbReference type="InterPro" id="IPR002048">
    <property type="entry name" value="EF_hand_dom"/>
</dbReference>
<dbReference type="GO" id="GO:0051560">
    <property type="term" value="P:mitochondrial calcium ion homeostasis"/>
    <property type="evidence" value="ECO:0007669"/>
    <property type="project" value="TreeGrafter"/>
</dbReference>
<keyword evidence="12" id="KW-1185">Reference proteome</keyword>
<feature type="non-terminal residue" evidence="11">
    <location>
        <position position="1"/>
    </location>
</feature>
<name>A0AA41T7M2_SCICA</name>
<dbReference type="PROSITE" id="PS50222">
    <property type="entry name" value="EF_HAND_2"/>
    <property type="match status" value="2"/>
</dbReference>
<evidence type="ECO:0000313" key="12">
    <source>
        <dbReference type="Proteomes" id="UP001166674"/>
    </source>
</evidence>
<organism evidence="11 12">
    <name type="scientific">Sciurus carolinensis</name>
    <name type="common">Eastern gray squirrel</name>
    <dbReference type="NCBI Taxonomy" id="30640"/>
    <lineage>
        <taxon>Eukaryota</taxon>
        <taxon>Metazoa</taxon>
        <taxon>Chordata</taxon>
        <taxon>Craniata</taxon>
        <taxon>Vertebrata</taxon>
        <taxon>Euteleostomi</taxon>
        <taxon>Mammalia</taxon>
        <taxon>Eutheria</taxon>
        <taxon>Euarchontoglires</taxon>
        <taxon>Glires</taxon>
        <taxon>Rodentia</taxon>
        <taxon>Sciuromorpha</taxon>
        <taxon>Sciuridae</taxon>
        <taxon>Sciurinae</taxon>
        <taxon>Sciurini</taxon>
        <taxon>Sciurus</taxon>
    </lineage>
</organism>
<dbReference type="PANTHER" id="PTHR12294:SF10">
    <property type="entry name" value="CALCIUM UPTAKE PROTEIN 3, MITOCHONDRIAL"/>
    <property type="match status" value="1"/>
</dbReference>
<dbReference type="GO" id="GO:1990246">
    <property type="term" value="C:uniplex complex"/>
    <property type="evidence" value="ECO:0007669"/>
    <property type="project" value="TreeGrafter"/>
</dbReference>
<sequence>LRRLLWPPPRLPPTLSPHQHFAGSWGRTAGPAPGLPGRPFSCQEDEEGAVAEAAWRRRRRWGELSIAAAAGGGLVGLLCYQLYGDPRGDSARVLAPEHSFESAATEPEDLPRGRGLLPIPVAAAKETVAVGRTDIEDLDLYATSRERRFRLFASIECEGQLFMTPYDFILAVTTDEPKFAKTWKSLSKQELNQMLSETPPVWKGSSKLFRNLKERGVISYTEYLFLLCILTKPHAGFRIAFNMFDTDGNEMVDKKEFLVLQEIFRKKNEKRETKGDEEKRAMLRADDITSLVADTTLLVHFFGKKGKAELNFEDFYRFMDNLQTEVLEIEFLSYSNGMNTISEEDFAHILLRYTNVENTSVFLENVRYSIPEEKPEVLEELDNAVLLKKAAPSPLLVPGLGGGSVRKGSHWAVCSEKLAMKGTCHRREQGCLGKSLAALSWSLKLSAGARRWLQDLELGITFDEFRSFFQFLNNLEDFAIALNMYNFASRSIGQDEFKRAVYVATGLKLSPHLVNTVFKIFDVDKDDQLSYKEFIGIMKDRLHRGFRVNLQISSLLIFFLKSKGKK</sequence>
<keyword evidence="6" id="KW-0106">Calcium</keyword>